<dbReference type="PROSITE" id="PS51918">
    <property type="entry name" value="RADICAL_SAM"/>
    <property type="match status" value="1"/>
</dbReference>
<evidence type="ECO:0000256" key="8">
    <source>
        <dbReference type="ARBA" id="ARBA00022723"/>
    </source>
</evidence>
<dbReference type="InterPro" id="IPR006638">
    <property type="entry name" value="Elp3/MiaA/NifB-like_rSAM"/>
</dbReference>
<dbReference type="CDD" id="cd01335">
    <property type="entry name" value="Radical_SAM"/>
    <property type="match status" value="1"/>
</dbReference>
<dbReference type="SUPFAM" id="SSF53146">
    <property type="entry name" value="Nitrogenase accessory factor-like"/>
    <property type="match status" value="1"/>
</dbReference>
<dbReference type="SFLD" id="SFLDG01068">
    <property type="entry name" value="FeMo_cofactor_biosynthesis_pro"/>
    <property type="match status" value="1"/>
</dbReference>
<evidence type="ECO:0000256" key="1">
    <source>
        <dbReference type="ARBA" id="ARBA00001966"/>
    </source>
</evidence>
<dbReference type="UniPathway" id="UPA00782"/>
<keyword evidence="12" id="KW-0456">Lyase</keyword>
<evidence type="ECO:0000256" key="7">
    <source>
        <dbReference type="ARBA" id="ARBA00022691"/>
    </source>
</evidence>
<gene>
    <name evidence="16" type="ORF">DPQ33_11170</name>
</gene>
<evidence type="ECO:0000256" key="3">
    <source>
        <dbReference type="ARBA" id="ARBA00005155"/>
    </source>
</evidence>
<accession>A0A7M3MD88</accession>
<keyword evidence="8" id="KW-0479">Metal-binding</keyword>
<organism evidence="16 17">
    <name type="scientific">Oceanidesulfovibrio indonesiensis</name>
    <dbReference type="NCBI Taxonomy" id="54767"/>
    <lineage>
        <taxon>Bacteria</taxon>
        <taxon>Pseudomonadati</taxon>
        <taxon>Thermodesulfobacteriota</taxon>
        <taxon>Desulfovibrionia</taxon>
        <taxon>Desulfovibrionales</taxon>
        <taxon>Desulfovibrionaceae</taxon>
        <taxon>Oceanidesulfovibrio</taxon>
    </lineage>
</organism>
<evidence type="ECO:0000313" key="16">
    <source>
        <dbReference type="EMBL" id="TVM16560.1"/>
    </source>
</evidence>
<dbReference type="SFLD" id="SFLDG01067">
    <property type="entry name" value="SPASM/twitch_domain_containing"/>
    <property type="match status" value="1"/>
</dbReference>
<dbReference type="InterPro" id="IPR007197">
    <property type="entry name" value="rSAM"/>
</dbReference>
<dbReference type="SUPFAM" id="SSF102114">
    <property type="entry name" value="Radical SAM enzymes"/>
    <property type="match status" value="1"/>
</dbReference>
<dbReference type="InterPro" id="IPR036105">
    <property type="entry name" value="DiNase_FeMo-co_biosyn_sf"/>
</dbReference>
<dbReference type="Gene3D" id="3.30.420.130">
    <property type="entry name" value="Dinitrogenase iron-molybdenum cofactor biosynthesis domain"/>
    <property type="match status" value="1"/>
</dbReference>
<comment type="pathway">
    <text evidence="3">Cofactor biosynthesis; Fe-Mo cofactor biosynthesis.</text>
</comment>
<dbReference type="GO" id="GO:0016829">
    <property type="term" value="F:lyase activity"/>
    <property type="evidence" value="ECO:0007669"/>
    <property type="project" value="UniProtKB-KW"/>
</dbReference>
<comment type="caution">
    <text evidence="16">The sequence shown here is derived from an EMBL/GenBank/DDBJ whole genome shotgun (WGS) entry which is preliminary data.</text>
</comment>
<keyword evidence="11" id="KW-0535">Nitrogen fixation</keyword>
<sequence>MTAMRTTLPNSERHPCFNKDAKGSYGRVHLPVAPRCNIKCNFCNRRYDCVNESRPGVTSAILAPAQAARYMDRVLEKEPRISVVGIAGPGDPMANQNETLETIRRLHEKHPDLLFCLSSNGLALEEKLDELAAAGVSHITVTVNAVDPAIGAKIYGWVRDGKVVYQGREGAELLLSRQLSAIKKAKGLGMIVKINTILIPGVNDEHVEDIAVTMKELGVDILNVLPVKPVEGTPFGDLEEPGGEMLRKARAAAEQHLPLMRHCRRCRADAVGLLDEDRSGELSSCLKECSTMEIPRFEARPHVAVTSHEGLLVNQHLGEAPVLQIWTEKDGTFEMIEERDAPDIGGGPKRWEALAASLKDCRALLCAAIGPTPREVLEKSGVTVVAMSGFIEQGLEAVYQGGDLSKLMHKKPSTCGTACGGSGEGC</sequence>
<evidence type="ECO:0000256" key="2">
    <source>
        <dbReference type="ARBA" id="ARBA00003522"/>
    </source>
</evidence>
<name>A0A7M3MD88_9BACT</name>
<evidence type="ECO:0000313" key="17">
    <source>
        <dbReference type="Proteomes" id="UP000448292"/>
    </source>
</evidence>
<evidence type="ECO:0000256" key="4">
    <source>
        <dbReference type="ARBA" id="ARBA00006804"/>
    </source>
</evidence>
<dbReference type="Gene3D" id="3.20.20.70">
    <property type="entry name" value="Aldolase class I"/>
    <property type="match status" value="1"/>
</dbReference>
<keyword evidence="7" id="KW-0949">S-adenosyl-L-methionine</keyword>
<dbReference type="Proteomes" id="UP000448292">
    <property type="component" value="Unassembled WGS sequence"/>
</dbReference>
<keyword evidence="10" id="KW-0411">Iron-sulfur</keyword>
<evidence type="ECO:0000256" key="6">
    <source>
        <dbReference type="ARBA" id="ARBA00022485"/>
    </source>
</evidence>
<dbReference type="SMART" id="SM00729">
    <property type="entry name" value="Elp3"/>
    <property type="match status" value="1"/>
</dbReference>
<dbReference type="InterPro" id="IPR058240">
    <property type="entry name" value="rSAM_sf"/>
</dbReference>
<dbReference type="SFLD" id="SFLDF00281">
    <property type="entry name" value="FeMo_cofactor_biosynthesis_pro"/>
    <property type="match status" value="1"/>
</dbReference>
<dbReference type="SFLD" id="SFLDS00029">
    <property type="entry name" value="Radical_SAM"/>
    <property type="match status" value="1"/>
</dbReference>
<dbReference type="InterPro" id="IPR003731">
    <property type="entry name" value="Di-Nase_FeMo-co_biosynth"/>
</dbReference>
<dbReference type="OrthoDB" id="9785734at2"/>
<feature type="domain" description="Radical SAM core" evidence="15">
    <location>
        <begin position="22"/>
        <end position="267"/>
    </location>
</feature>
<evidence type="ECO:0000256" key="14">
    <source>
        <dbReference type="ARBA" id="ARBA00032102"/>
    </source>
</evidence>
<evidence type="ECO:0000256" key="11">
    <source>
        <dbReference type="ARBA" id="ARBA00023231"/>
    </source>
</evidence>
<dbReference type="GO" id="GO:0051539">
    <property type="term" value="F:4 iron, 4 sulfur cluster binding"/>
    <property type="evidence" value="ECO:0007669"/>
    <property type="project" value="UniProtKB-KW"/>
</dbReference>
<evidence type="ECO:0000256" key="12">
    <source>
        <dbReference type="ARBA" id="ARBA00023239"/>
    </source>
</evidence>
<keyword evidence="9" id="KW-0408">Iron</keyword>
<dbReference type="Pfam" id="PF02579">
    <property type="entry name" value="Nitro_FeMo-Co"/>
    <property type="match status" value="1"/>
</dbReference>
<dbReference type="GO" id="GO:0046872">
    <property type="term" value="F:metal ion binding"/>
    <property type="evidence" value="ECO:0007669"/>
    <property type="project" value="UniProtKB-KW"/>
</dbReference>
<comment type="similarity">
    <text evidence="4">Belongs to the radical SAM superfamily. NifB family.</text>
</comment>
<evidence type="ECO:0000256" key="9">
    <source>
        <dbReference type="ARBA" id="ARBA00023004"/>
    </source>
</evidence>
<dbReference type="InterPro" id="IPR013785">
    <property type="entry name" value="Aldolase_TIM"/>
</dbReference>
<comment type="function">
    <text evidence="2">Involved in the biosynthesis of the iron-molybdenum cofactor (FeMo-co or M-cluster) found in the dinitrogenase enzyme of the nitrogenase complex in nitrogen-fixing microorganisms. NifB catalyzes the crucial step of radical SAM-dependent carbide insertion that occurs concomitant with the insertion of a 9th sulfur and the rearrangement/coupling of two [4Fe-4S] clusters into a [8Fe-9S-C] cluster, the precursor to the M-cluster.</text>
</comment>
<evidence type="ECO:0000256" key="13">
    <source>
        <dbReference type="ARBA" id="ARBA00030926"/>
    </source>
</evidence>
<reference evidence="16 17" key="1">
    <citation type="submission" date="2018-06" db="EMBL/GenBank/DDBJ databases">
        <title>Complete genome of Desulfovibrio indonesiensis P37SLT.</title>
        <authorList>
            <person name="Crispim J.S."/>
            <person name="Vidigal P.M.P."/>
            <person name="Silva L.C.F."/>
            <person name="Laguardia C.N."/>
            <person name="Araujo L.C."/>
            <person name="Dias R.S."/>
            <person name="Sousa M.P."/>
            <person name="Paula S.O."/>
            <person name="Silva C."/>
        </authorList>
    </citation>
    <scope>NUCLEOTIDE SEQUENCE [LARGE SCALE GENOMIC DNA]</scope>
    <source>
        <strain evidence="16 17">P37SLT</strain>
    </source>
</reference>
<comment type="cofactor">
    <cofactor evidence="1">
        <name>[4Fe-4S] cluster</name>
        <dbReference type="ChEBI" id="CHEBI:49883"/>
    </cofactor>
</comment>
<keyword evidence="6" id="KW-0004">4Fe-4S</keyword>
<keyword evidence="17" id="KW-1185">Reference proteome</keyword>
<dbReference type="Pfam" id="PF04055">
    <property type="entry name" value="Radical_SAM"/>
    <property type="match status" value="1"/>
</dbReference>
<dbReference type="EMBL" id="QMIE01000010">
    <property type="protein sequence ID" value="TVM16560.1"/>
    <property type="molecule type" value="Genomic_DNA"/>
</dbReference>
<proteinExistence type="inferred from homology"/>
<dbReference type="PANTHER" id="PTHR43787">
    <property type="entry name" value="FEMO COFACTOR BIOSYNTHESIS PROTEIN NIFB-RELATED"/>
    <property type="match status" value="1"/>
</dbReference>
<evidence type="ECO:0000256" key="5">
    <source>
        <dbReference type="ARBA" id="ARBA00021702"/>
    </source>
</evidence>
<evidence type="ECO:0000256" key="10">
    <source>
        <dbReference type="ARBA" id="ARBA00023014"/>
    </source>
</evidence>
<protein>
    <recommendedName>
        <fullName evidence="5">FeMo cofactor biosynthesis protein NifB</fullName>
    </recommendedName>
    <alternativeName>
        <fullName evidence="14">Nitrogenase cofactor maturase NifB</fullName>
    </alternativeName>
    <alternativeName>
        <fullName evidence="13">Radical SAM assemblase NifB</fullName>
    </alternativeName>
</protein>
<evidence type="ECO:0000259" key="15">
    <source>
        <dbReference type="PROSITE" id="PS51918"/>
    </source>
</evidence>
<dbReference type="PANTHER" id="PTHR43787:SF13">
    <property type="entry name" value="FEMO COFACTOR BIOSYNTHESIS PROTEIN NIFB"/>
    <property type="match status" value="1"/>
</dbReference>
<dbReference type="AlphaFoldDB" id="A0A7M3MD88"/>